<sequence length="91" mass="9681">MTPHRAFFGDGDFDFALQPDQIAELERLTGVGIGALCRRLFAGDFAYSDLTNTLRLALIGGGLDPKEASDKVAAYAPMQSLSASMLLATSI</sequence>
<dbReference type="Proteomes" id="UP001294412">
    <property type="component" value="Unassembled WGS sequence"/>
</dbReference>
<dbReference type="Pfam" id="PF11836">
    <property type="entry name" value="Phage_TAC_11"/>
    <property type="match status" value="1"/>
</dbReference>
<evidence type="ECO:0000313" key="2">
    <source>
        <dbReference type="Proteomes" id="UP001294412"/>
    </source>
</evidence>
<dbReference type="InterPro" id="IPR021791">
    <property type="entry name" value="Phage_TAC_11"/>
</dbReference>
<organism evidence="1 2">
    <name type="scientific">Fulvimarina uroteuthidis</name>
    <dbReference type="NCBI Taxonomy" id="3098149"/>
    <lineage>
        <taxon>Bacteria</taxon>
        <taxon>Pseudomonadati</taxon>
        <taxon>Pseudomonadota</taxon>
        <taxon>Alphaproteobacteria</taxon>
        <taxon>Hyphomicrobiales</taxon>
        <taxon>Aurantimonadaceae</taxon>
        <taxon>Fulvimarina</taxon>
    </lineage>
</organism>
<gene>
    <name evidence="1" type="ORF">U0C82_18825</name>
</gene>
<proteinExistence type="predicted"/>
<name>A0ABU5I7M4_9HYPH</name>
<reference evidence="1 2" key="1">
    <citation type="submission" date="2023-12" db="EMBL/GenBank/DDBJ databases">
        <title>Description of Novel Strain Fulvimarina sp. 2208YS6-2-32 isolated from Uroteuthis (Photololigo) edulis.</title>
        <authorList>
            <person name="Park J.-S."/>
        </authorList>
    </citation>
    <scope>NUCLEOTIDE SEQUENCE [LARGE SCALE GENOMIC DNA]</scope>
    <source>
        <strain evidence="1 2">2208YS6-2-32</strain>
    </source>
</reference>
<accession>A0ABU5I7M4</accession>
<dbReference type="RefSeq" id="WP_322189376.1">
    <property type="nucleotide sequence ID" value="NZ_JAXLPB010000014.1"/>
</dbReference>
<dbReference type="EMBL" id="JAXLPB010000014">
    <property type="protein sequence ID" value="MDY8111175.1"/>
    <property type="molecule type" value="Genomic_DNA"/>
</dbReference>
<protein>
    <submittedName>
        <fullName evidence="1">Gene transfer agent family protein</fullName>
    </submittedName>
</protein>
<keyword evidence="2" id="KW-1185">Reference proteome</keyword>
<evidence type="ECO:0000313" key="1">
    <source>
        <dbReference type="EMBL" id="MDY8111175.1"/>
    </source>
</evidence>
<comment type="caution">
    <text evidence="1">The sequence shown here is derived from an EMBL/GenBank/DDBJ whole genome shotgun (WGS) entry which is preliminary data.</text>
</comment>
<feature type="non-terminal residue" evidence="1">
    <location>
        <position position="91"/>
    </location>
</feature>